<dbReference type="InterPro" id="IPR002052">
    <property type="entry name" value="DNA_methylase_N6_adenine_CS"/>
</dbReference>
<organism evidence="4 5">
    <name type="scientific">Schistosoma margrebowiei</name>
    <dbReference type="NCBI Taxonomy" id="48269"/>
    <lineage>
        <taxon>Eukaryota</taxon>
        <taxon>Metazoa</taxon>
        <taxon>Spiralia</taxon>
        <taxon>Lophotrochozoa</taxon>
        <taxon>Platyhelminthes</taxon>
        <taxon>Trematoda</taxon>
        <taxon>Digenea</taxon>
        <taxon>Strigeidida</taxon>
        <taxon>Schistosomatoidea</taxon>
        <taxon>Schistosomatidae</taxon>
        <taxon>Schistosoma</taxon>
    </lineage>
</organism>
<keyword evidence="2" id="KW-0808">Transferase</keyword>
<dbReference type="GO" id="GO:0032259">
    <property type="term" value="P:methylation"/>
    <property type="evidence" value="ECO:0007669"/>
    <property type="project" value="UniProtKB-KW"/>
</dbReference>
<dbReference type="EMBL" id="UZAI01019269">
    <property type="protein sequence ID" value="VDP44053.1"/>
    <property type="molecule type" value="Genomic_DNA"/>
</dbReference>
<accession>A0A183N2W2</accession>
<name>A0A183N2W2_9TREM</name>
<dbReference type="STRING" id="48269.A0A183N2W2"/>
<dbReference type="PANTHER" id="PTHR13370">
    <property type="entry name" value="RNA METHYLASE-RELATED"/>
    <property type="match status" value="1"/>
</dbReference>
<evidence type="ECO:0000256" key="1">
    <source>
        <dbReference type="ARBA" id="ARBA00022603"/>
    </source>
</evidence>
<dbReference type="GO" id="GO:0008168">
    <property type="term" value="F:methyltransferase activity"/>
    <property type="evidence" value="ECO:0007669"/>
    <property type="project" value="UniProtKB-KW"/>
</dbReference>
<dbReference type="PIRSF" id="PIRSF017259">
    <property type="entry name" value="tRNA_mtfrase_TRM11"/>
    <property type="match status" value="1"/>
</dbReference>
<dbReference type="GO" id="GO:0005737">
    <property type="term" value="C:cytoplasm"/>
    <property type="evidence" value="ECO:0007669"/>
    <property type="project" value="TreeGrafter"/>
</dbReference>
<dbReference type="PANTHER" id="PTHR13370:SF3">
    <property type="entry name" value="TRNA (GUANINE(10)-N2)-METHYLTRANSFERASE HOMOLOG"/>
    <property type="match status" value="1"/>
</dbReference>
<feature type="domain" description="tRNA (guanine(10)-N(2))-methyltransferase TRMT11 N-terminal" evidence="3">
    <location>
        <begin position="3"/>
        <end position="182"/>
    </location>
</feature>
<dbReference type="PROSITE" id="PS00092">
    <property type="entry name" value="N6_MTASE"/>
    <property type="match status" value="1"/>
</dbReference>
<protein>
    <recommendedName>
        <fullName evidence="3">tRNA (guanine(10)-N(2))-methyltransferase TRMT11 N-terminal domain-containing protein</fullName>
    </recommendedName>
</protein>
<dbReference type="InterPro" id="IPR029063">
    <property type="entry name" value="SAM-dependent_MTases_sf"/>
</dbReference>
<dbReference type="Pfam" id="PF25904">
    <property type="entry name" value="Tmrp11_N"/>
    <property type="match status" value="1"/>
</dbReference>
<dbReference type="Proteomes" id="UP000277204">
    <property type="component" value="Unassembled WGS sequence"/>
</dbReference>
<dbReference type="Gene3D" id="3.40.50.150">
    <property type="entry name" value="Vaccinia Virus protein VP39"/>
    <property type="match status" value="1"/>
</dbReference>
<keyword evidence="1" id="KW-0489">Methyltransferase</keyword>
<proteinExistence type="predicted"/>
<dbReference type="GO" id="GO:0003676">
    <property type="term" value="F:nucleic acid binding"/>
    <property type="evidence" value="ECO:0007669"/>
    <property type="project" value="InterPro"/>
</dbReference>
<sequence>MKKYVFSFAASEFVNFRWIEFKSLAEIEQLSYSVSESKADWLRPYIVVEMENDDSVLSIIKRSVLIKSAFHLWCEAATLSELIEQVANLPNELIDPYLNGCGTFKIVLSSAHKKLKQEEKIPIIETILDAHERIDAQVSLSSPDHQINILLEYTPKNLGKNKINSGGQLCRLLYGRLIGSSIRRNMMNDYRLSERAHLGNTTMNVTLAAIMANVGLCRKSSFVWDPFIGTGSTVIAASVWGSFGGGSDIDYSVLHGIGMSPKAGQDPNPVLTLDGEQIKVVEKFVYLGSSISAGDDVSDEINARIVKARAAYDNLGHLWRLLDERRCGETLRSNYEQYKLESRYLDVMVADIVSLHKFLRIPYGGLFDAIITDPPYGFRERSCKVSEQPVERKPTLVTRHRLAEIMGVIHIEYV</sequence>
<dbReference type="AlphaFoldDB" id="A0A183N2W2"/>
<dbReference type="SUPFAM" id="SSF53335">
    <property type="entry name" value="S-adenosyl-L-methionine-dependent methyltransferases"/>
    <property type="match status" value="1"/>
</dbReference>
<gene>
    <name evidence="4" type="ORF">SMRZ_LOCUS22637</name>
</gene>
<dbReference type="InterPro" id="IPR059073">
    <property type="entry name" value="TRMT11_N"/>
</dbReference>
<evidence type="ECO:0000259" key="3">
    <source>
        <dbReference type="Pfam" id="PF25904"/>
    </source>
</evidence>
<evidence type="ECO:0000256" key="2">
    <source>
        <dbReference type="ARBA" id="ARBA00022679"/>
    </source>
</evidence>
<reference evidence="4 5" key="1">
    <citation type="submission" date="2018-11" db="EMBL/GenBank/DDBJ databases">
        <authorList>
            <consortium name="Pathogen Informatics"/>
        </authorList>
    </citation>
    <scope>NUCLEOTIDE SEQUENCE [LARGE SCALE GENOMIC DNA]</scope>
    <source>
        <strain evidence="4 5">Zambia</strain>
    </source>
</reference>
<keyword evidence="5" id="KW-1185">Reference proteome</keyword>
<evidence type="ECO:0000313" key="4">
    <source>
        <dbReference type="EMBL" id="VDP44053.1"/>
    </source>
</evidence>
<evidence type="ECO:0000313" key="5">
    <source>
        <dbReference type="Proteomes" id="UP000277204"/>
    </source>
</evidence>